<evidence type="ECO:0000313" key="3">
    <source>
        <dbReference type="Proteomes" id="UP000000763"/>
    </source>
</evidence>
<accession>Q656U3</accession>
<sequence length="108" mass="12086">MVSAKKKDGRTTESAGGKRVASFKWKANGVVWESGRRHGHLGPKIFRKYTEGGGTLYPHEATNLGHPAREEQPRLVTFRLSLQGISKGDNLFYAIDKAWILQYTIDKA</sequence>
<evidence type="ECO:0000313" key="1">
    <source>
        <dbReference type="EMBL" id="BAD45076.1"/>
    </source>
</evidence>
<reference evidence="2" key="1">
    <citation type="journal article" date="2002" name="Nature">
        <title>The genome sequence and structure of rice chromosome 1.</title>
        <authorList>
            <person name="Sasaki T."/>
            <person name="Matsumoto T."/>
            <person name="Yamamoto K."/>
            <person name="Sakata K."/>
            <person name="Baba T."/>
            <person name="Katayose Y."/>
            <person name="Wu J."/>
            <person name="Niimura Y."/>
            <person name="Cheng Z."/>
            <person name="Nagamura Y."/>
            <person name="Antonio B.A."/>
            <person name="Kanamori H."/>
            <person name="Hosokawa S."/>
            <person name="Masukawa M."/>
            <person name="Arikawa K."/>
            <person name="Chiden Y."/>
            <person name="Hayashi M."/>
            <person name="Okamoto M."/>
            <person name="Ando T."/>
            <person name="Aoki H."/>
            <person name="Arita K."/>
            <person name="Hamada M."/>
            <person name="Harada C."/>
            <person name="Hijishita S."/>
            <person name="Honda M."/>
            <person name="Ichikawa Y."/>
            <person name="Idonuma A."/>
            <person name="Iijima M."/>
            <person name="Ikeda M."/>
            <person name="Ikeno M."/>
            <person name="Itoh S."/>
            <person name="Itoh T."/>
            <person name="Itoh Y."/>
            <person name="Itoh Y."/>
            <person name="Iwabuchi A."/>
            <person name="Kamiya K."/>
            <person name="Karasawa W."/>
            <person name="Katagiri S."/>
            <person name="Kikuta A."/>
            <person name="Kobayashi N."/>
            <person name="Kono I."/>
            <person name="Machita K."/>
            <person name="Maehara T."/>
            <person name="Mizuno H."/>
            <person name="Mizubayashi T."/>
            <person name="Mukai Y."/>
            <person name="Nagasaki H."/>
            <person name="Nakashima M."/>
            <person name="Nakama Y."/>
            <person name="Nakamichi Y."/>
            <person name="Nakamura M."/>
            <person name="Namiki N."/>
            <person name="Negishi M."/>
            <person name="Ohta I."/>
            <person name="Ono N."/>
            <person name="Saji S."/>
            <person name="Sakai K."/>
            <person name="Shibata M."/>
            <person name="Shimokawa T."/>
            <person name="Shomura A."/>
            <person name="Song J."/>
            <person name="Takazaki Y."/>
            <person name="Terasawa K."/>
            <person name="Tsuji K."/>
            <person name="Waki K."/>
            <person name="Yamagata H."/>
            <person name="Yamane H."/>
            <person name="Yoshiki S."/>
            <person name="Yoshihara R."/>
            <person name="Yukawa K."/>
            <person name="Zhong H."/>
            <person name="Iwama H."/>
            <person name="Endo T."/>
            <person name="Ito H."/>
            <person name="Hahn J.H."/>
            <person name="Kim H.I."/>
            <person name="Eun M.Y."/>
            <person name="Yano M."/>
            <person name="Jiang J."/>
            <person name="Gojobori T."/>
        </authorList>
    </citation>
    <scope>NUCLEOTIDE SEQUENCE</scope>
</reference>
<dbReference type="Proteomes" id="UP000000763">
    <property type="component" value="Chromosome 1"/>
</dbReference>
<evidence type="ECO:0000313" key="2">
    <source>
        <dbReference type="EMBL" id="BAD45174.1"/>
    </source>
</evidence>
<dbReference type="EMBL" id="AP003342">
    <property type="protein sequence ID" value="BAD45174.1"/>
    <property type="molecule type" value="Genomic_DNA"/>
</dbReference>
<dbReference type="AlphaFoldDB" id="Q656U3"/>
<reference evidence="3" key="3">
    <citation type="journal article" date="2008" name="Nucleic Acids Res.">
        <title>The rice annotation project database (RAP-DB): 2008 update.</title>
        <authorList>
            <consortium name="The rice annotation project (RAP)"/>
        </authorList>
    </citation>
    <scope>GENOME REANNOTATION</scope>
    <source>
        <strain evidence="3">cv. Nipponbare</strain>
    </source>
</reference>
<proteinExistence type="predicted"/>
<organism evidence="2">
    <name type="scientific">Oryza sativa subsp. japonica</name>
    <name type="common">Rice</name>
    <dbReference type="NCBI Taxonomy" id="39947"/>
    <lineage>
        <taxon>Eukaryota</taxon>
        <taxon>Viridiplantae</taxon>
        <taxon>Streptophyta</taxon>
        <taxon>Embryophyta</taxon>
        <taxon>Tracheophyta</taxon>
        <taxon>Spermatophyta</taxon>
        <taxon>Magnoliopsida</taxon>
        <taxon>Liliopsida</taxon>
        <taxon>Poales</taxon>
        <taxon>Poaceae</taxon>
        <taxon>BOP clade</taxon>
        <taxon>Oryzoideae</taxon>
        <taxon>Oryzeae</taxon>
        <taxon>Oryzinae</taxon>
        <taxon>Oryza</taxon>
        <taxon>Oryza sativa</taxon>
    </lineage>
</organism>
<reference evidence="3" key="2">
    <citation type="journal article" date="2005" name="Nature">
        <title>The map-based sequence of the rice genome.</title>
        <authorList>
            <consortium name="International rice genome sequencing project (IRGSP)"/>
            <person name="Matsumoto T."/>
            <person name="Wu J."/>
            <person name="Kanamori H."/>
            <person name="Katayose Y."/>
            <person name="Fujisawa M."/>
            <person name="Namiki N."/>
            <person name="Mizuno H."/>
            <person name="Yamamoto K."/>
            <person name="Antonio B.A."/>
            <person name="Baba T."/>
            <person name="Sakata K."/>
            <person name="Nagamura Y."/>
            <person name="Aoki H."/>
            <person name="Arikawa K."/>
            <person name="Arita K."/>
            <person name="Bito T."/>
            <person name="Chiden Y."/>
            <person name="Fujitsuka N."/>
            <person name="Fukunaka R."/>
            <person name="Hamada M."/>
            <person name="Harada C."/>
            <person name="Hayashi A."/>
            <person name="Hijishita S."/>
            <person name="Honda M."/>
            <person name="Hosokawa S."/>
            <person name="Ichikawa Y."/>
            <person name="Idonuma A."/>
            <person name="Iijima M."/>
            <person name="Ikeda M."/>
            <person name="Ikeno M."/>
            <person name="Ito K."/>
            <person name="Ito S."/>
            <person name="Ito T."/>
            <person name="Ito Y."/>
            <person name="Ito Y."/>
            <person name="Iwabuchi A."/>
            <person name="Kamiya K."/>
            <person name="Karasawa W."/>
            <person name="Kurita K."/>
            <person name="Katagiri S."/>
            <person name="Kikuta A."/>
            <person name="Kobayashi H."/>
            <person name="Kobayashi N."/>
            <person name="Machita K."/>
            <person name="Maehara T."/>
            <person name="Masukawa M."/>
            <person name="Mizubayashi T."/>
            <person name="Mukai Y."/>
            <person name="Nagasaki H."/>
            <person name="Nagata Y."/>
            <person name="Naito S."/>
            <person name="Nakashima M."/>
            <person name="Nakama Y."/>
            <person name="Nakamichi Y."/>
            <person name="Nakamura M."/>
            <person name="Meguro A."/>
            <person name="Negishi M."/>
            <person name="Ohta I."/>
            <person name="Ohta T."/>
            <person name="Okamoto M."/>
            <person name="Ono N."/>
            <person name="Saji S."/>
            <person name="Sakaguchi M."/>
            <person name="Sakai K."/>
            <person name="Shibata M."/>
            <person name="Shimokawa T."/>
            <person name="Song J."/>
            <person name="Takazaki Y."/>
            <person name="Terasawa K."/>
            <person name="Tsugane M."/>
            <person name="Tsuji K."/>
            <person name="Ueda S."/>
            <person name="Waki K."/>
            <person name="Yamagata H."/>
            <person name="Yamamoto M."/>
            <person name="Yamamoto S."/>
            <person name="Yamane H."/>
            <person name="Yoshiki S."/>
            <person name="Yoshihara R."/>
            <person name="Yukawa K."/>
            <person name="Zhong H."/>
            <person name="Yano M."/>
            <person name="Yuan Q."/>
            <person name="Ouyang S."/>
            <person name="Liu J."/>
            <person name="Jones K.M."/>
            <person name="Gansberger K."/>
            <person name="Moffat K."/>
            <person name="Hill J."/>
            <person name="Bera J."/>
            <person name="Fadrosh D."/>
            <person name="Jin S."/>
            <person name="Johri S."/>
            <person name="Kim M."/>
            <person name="Overton L."/>
            <person name="Reardon M."/>
            <person name="Tsitrin T."/>
            <person name="Vuong H."/>
            <person name="Weaver B."/>
            <person name="Ciecko A."/>
            <person name="Tallon L."/>
            <person name="Jackson J."/>
            <person name="Pai G."/>
            <person name="Aken S.V."/>
            <person name="Utterback T."/>
            <person name="Reidmuller S."/>
            <person name="Feldblyum T."/>
            <person name="Hsiao J."/>
            <person name="Zismann V."/>
            <person name="Iobst S."/>
            <person name="de Vazeille A.R."/>
            <person name="Buell C.R."/>
            <person name="Ying K."/>
            <person name="Li Y."/>
            <person name="Lu T."/>
            <person name="Huang Y."/>
            <person name="Zhao Q."/>
            <person name="Feng Q."/>
            <person name="Zhang L."/>
            <person name="Zhu J."/>
            <person name="Weng Q."/>
            <person name="Mu J."/>
            <person name="Lu Y."/>
            <person name="Fan D."/>
            <person name="Liu Y."/>
            <person name="Guan J."/>
            <person name="Zhang Y."/>
            <person name="Yu S."/>
            <person name="Liu X."/>
            <person name="Zhang Y."/>
            <person name="Hong G."/>
            <person name="Han B."/>
            <person name="Choisne N."/>
            <person name="Demange N."/>
            <person name="Orjeda G."/>
            <person name="Samain S."/>
            <person name="Cattolico L."/>
            <person name="Pelletier E."/>
            <person name="Couloux A."/>
            <person name="Segurens B."/>
            <person name="Wincker P."/>
            <person name="D'Hont A."/>
            <person name="Scarpelli C."/>
            <person name="Weissenbach J."/>
            <person name="Salanoubat M."/>
            <person name="Quetier F."/>
            <person name="Yu Y."/>
            <person name="Kim H.R."/>
            <person name="Rambo T."/>
            <person name="Currie J."/>
            <person name="Collura K."/>
            <person name="Luo M."/>
            <person name="Yang T."/>
            <person name="Ammiraju J.S.S."/>
            <person name="Engler F."/>
            <person name="Soderlund C."/>
            <person name="Wing R.A."/>
            <person name="Palmer L.E."/>
            <person name="de la Bastide M."/>
            <person name="Spiegel L."/>
            <person name="Nascimento L."/>
            <person name="Zutavern T."/>
            <person name="O'Shaughnessy A."/>
            <person name="Dike S."/>
            <person name="Dedhia N."/>
            <person name="Preston R."/>
            <person name="Balija V."/>
            <person name="McCombie W.R."/>
            <person name="Chow T."/>
            <person name="Chen H."/>
            <person name="Chung M."/>
            <person name="Chen C."/>
            <person name="Shaw J."/>
            <person name="Wu H."/>
            <person name="Hsiao K."/>
            <person name="Chao Y."/>
            <person name="Chu M."/>
            <person name="Cheng C."/>
            <person name="Hour A."/>
            <person name="Lee P."/>
            <person name="Lin S."/>
            <person name="Lin Y."/>
            <person name="Liou J."/>
            <person name="Liu S."/>
            <person name="Hsing Y."/>
            <person name="Raghuvanshi S."/>
            <person name="Mohanty A."/>
            <person name="Bharti A.K."/>
            <person name="Gaur A."/>
            <person name="Gupta V."/>
            <person name="Kumar D."/>
            <person name="Ravi V."/>
            <person name="Vij S."/>
            <person name="Kapur A."/>
            <person name="Khurana P."/>
            <person name="Khurana P."/>
            <person name="Khurana J.P."/>
            <person name="Tyagi A.K."/>
            <person name="Gaikwad K."/>
            <person name="Singh A."/>
            <person name="Dalal V."/>
            <person name="Srivastava S."/>
            <person name="Dixit A."/>
            <person name="Pal A.K."/>
            <person name="Ghazi I.A."/>
            <person name="Yadav M."/>
            <person name="Pandit A."/>
            <person name="Bhargava A."/>
            <person name="Sureshbabu K."/>
            <person name="Batra K."/>
            <person name="Sharma T.R."/>
            <person name="Mohapatra T."/>
            <person name="Singh N.K."/>
            <person name="Messing J."/>
            <person name="Nelson A.B."/>
            <person name="Fuks G."/>
            <person name="Kavchok S."/>
            <person name="Keizer G."/>
            <person name="Linton E."/>
            <person name="Llaca V."/>
            <person name="Song R."/>
            <person name="Tanyolac B."/>
            <person name="Young S."/>
            <person name="Ho-Il K."/>
            <person name="Hahn J.H."/>
            <person name="Sangsakoo G."/>
            <person name="Vanavichit A."/>
            <person name="de Mattos Luiz.A.T."/>
            <person name="Zimmer P.D."/>
            <person name="Malone G."/>
            <person name="Dellagostin O."/>
            <person name="de Oliveira A.C."/>
            <person name="Bevan M."/>
            <person name="Bancroft I."/>
            <person name="Minx P."/>
            <person name="Cordum H."/>
            <person name="Wilson R."/>
            <person name="Cheng Z."/>
            <person name="Jin W."/>
            <person name="Jiang J."/>
            <person name="Leong S.A."/>
            <person name="Iwama H."/>
            <person name="Gojobori T."/>
            <person name="Itoh T."/>
            <person name="Niimura Y."/>
            <person name="Fujii Y."/>
            <person name="Habara T."/>
            <person name="Sakai H."/>
            <person name="Sato Y."/>
            <person name="Wilson G."/>
            <person name="Kumar K."/>
            <person name="McCouch S."/>
            <person name="Juretic N."/>
            <person name="Hoen D."/>
            <person name="Wright S."/>
            <person name="Bruskiewich R."/>
            <person name="Bureau T."/>
            <person name="Miyao A."/>
            <person name="Hirochika H."/>
            <person name="Nishikawa T."/>
            <person name="Kadowaki K."/>
            <person name="Sugiura M."/>
            <person name="Burr B."/>
            <person name="Sasaki T."/>
        </authorList>
    </citation>
    <scope>NUCLEOTIDE SEQUENCE [LARGE SCALE GENOMIC DNA]</scope>
    <source>
        <strain evidence="3">cv. Nipponbare</strain>
    </source>
</reference>
<name>Q656U3_ORYSJ</name>
<gene>
    <name evidence="2" type="ORF">OSJNBb0049O23.21</name>
    <name evidence="1" type="ORF">P0697C12.17</name>
</gene>
<dbReference type="Proteomes" id="UP000817658">
    <property type="component" value="Chromosome 1"/>
</dbReference>
<protein>
    <submittedName>
        <fullName evidence="2">Uncharacterized protein</fullName>
    </submittedName>
</protein>
<dbReference type="EMBL" id="AP003296">
    <property type="protein sequence ID" value="BAD45076.1"/>
    <property type="molecule type" value="Genomic_DNA"/>
</dbReference>